<keyword evidence="3" id="KW-0808">Transferase</keyword>
<organism evidence="3 5">
    <name type="scientific">Bifidobacterium asteroides</name>
    <dbReference type="NCBI Taxonomy" id="1684"/>
    <lineage>
        <taxon>Bacteria</taxon>
        <taxon>Bacillati</taxon>
        <taxon>Actinomycetota</taxon>
        <taxon>Actinomycetes</taxon>
        <taxon>Bifidobacteriales</taxon>
        <taxon>Bifidobacteriaceae</taxon>
        <taxon>Bifidobacterium</taxon>
    </lineage>
</organism>
<dbReference type="PANTHER" id="PTHR42824:SF1">
    <property type="entry name" value="GLUTAMINE AMIDOTRANSFERASE YAFJ-RELATED"/>
    <property type="match status" value="1"/>
</dbReference>
<dbReference type="SUPFAM" id="SSF56235">
    <property type="entry name" value="N-terminal nucleophile aminohydrolases (Ntn hydrolases)"/>
    <property type="match status" value="1"/>
</dbReference>
<dbReference type="OrthoDB" id="1094040at2"/>
<evidence type="ECO:0000313" key="6">
    <source>
        <dbReference type="Proteomes" id="UP000248128"/>
    </source>
</evidence>
<feature type="domain" description="Glutamine amidotransferase type-2" evidence="2">
    <location>
        <begin position="2"/>
        <end position="209"/>
    </location>
</feature>
<evidence type="ECO:0000259" key="2">
    <source>
        <dbReference type="PROSITE" id="PS51278"/>
    </source>
</evidence>
<comment type="caution">
    <text evidence="3">The sequence shown here is derived from an EMBL/GenBank/DDBJ whole genome shotgun (WGS) entry which is preliminary data.</text>
</comment>
<dbReference type="EMBL" id="QGLK01000003">
    <property type="protein sequence ID" value="PXY88287.1"/>
    <property type="molecule type" value="Genomic_DNA"/>
</dbReference>
<dbReference type="PANTHER" id="PTHR42824">
    <property type="entry name" value="GLUTAMINE AMIDOTRANSFERASE"/>
    <property type="match status" value="1"/>
</dbReference>
<dbReference type="Gene3D" id="3.60.20.10">
    <property type="entry name" value="Glutamine Phosphoribosylpyrophosphate, subunit 1, domain 1"/>
    <property type="match status" value="1"/>
</dbReference>
<dbReference type="CDD" id="cd00352">
    <property type="entry name" value="Gn_AT_II"/>
    <property type="match status" value="1"/>
</dbReference>
<evidence type="ECO:0000313" key="3">
    <source>
        <dbReference type="EMBL" id="KJY51434.1"/>
    </source>
</evidence>
<sequence length="209" mass="23057">MCVIVTAPAGAMPTTTQLALMSEANPDGAGIAWHDGQRLRRYRNADNHKTLGFIIANHETFSRAPFLLHFRLATHGEVAEENTHPFAYKKNGRTGYIAHNGIAQRYTHGPHASDSRNAINAWEHGRDSLTDGSQGKFALIDQDGRIEWLAGGQDIEGERGTFQVSNTNWTLMDPDDPYGIWQEAWDDGYRQGAIEAGLDIPDYAGTHGV</sequence>
<keyword evidence="1 3" id="KW-0315">Glutamine amidotransferase</keyword>
<proteinExistence type="predicted"/>
<gene>
    <name evidence="4" type="ORF">DKK74_03700</name>
    <name evidence="3" type="ORF">JF69_07120</name>
</gene>
<dbReference type="GO" id="GO:0016740">
    <property type="term" value="F:transferase activity"/>
    <property type="evidence" value="ECO:0007669"/>
    <property type="project" value="UniProtKB-KW"/>
</dbReference>
<dbReference type="Proteomes" id="UP000033648">
    <property type="component" value="Unassembled WGS sequence"/>
</dbReference>
<dbReference type="RefSeq" id="WP_045924385.1">
    <property type="nucleotide sequence ID" value="NZ_QGLK01000003.1"/>
</dbReference>
<reference evidence="4 6" key="2">
    <citation type="submission" date="2018-05" db="EMBL/GenBank/DDBJ databases">
        <title>Reference genomes for bee gut microbiota database.</title>
        <authorList>
            <person name="Ellegaard K.M."/>
        </authorList>
    </citation>
    <scope>NUCLEOTIDE SEQUENCE [LARGE SCALE GENOMIC DNA]</scope>
    <source>
        <strain evidence="4 6">ESL0199</strain>
    </source>
</reference>
<dbReference type="Proteomes" id="UP000248128">
    <property type="component" value="Unassembled WGS sequence"/>
</dbReference>
<dbReference type="PROSITE" id="PS51278">
    <property type="entry name" value="GATASE_TYPE_2"/>
    <property type="match status" value="1"/>
</dbReference>
<evidence type="ECO:0000313" key="4">
    <source>
        <dbReference type="EMBL" id="PXY88287.1"/>
    </source>
</evidence>
<name>A0A0F4KZR5_9BIFI</name>
<dbReference type="PATRIC" id="fig|1684.4.peg.767"/>
<evidence type="ECO:0000313" key="5">
    <source>
        <dbReference type="Proteomes" id="UP000033648"/>
    </source>
</evidence>
<dbReference type="InterPro" id="IPR029055">
    <property type="entry name" value="Ntn_hydrolases_N"/>
</dbReference>
<protein>
    <submittedName>
        <fullName evidence="3">Class II glutamine amidotransferase domain protein</fullName>
    </submittedName>
</protein>
<dbReference type="AlphaFoldDB" id="A0A0F4KZR5"/>
<dbReference type="InterPro" id="IPR026869">
    <property type="entry name" value="EgtC-like"/>
</dbReference>
<reference evidence="3 5" key="1">
    <citation type="submission" date="2014-12" db="EMBL/GenBank/DDBJ databases">
        <title>Comparative genomics of the lactic acid bacteria isolated from the honey bee gut.</title>
        <authorList>
            <person name="Ellegaard K.M."/>
            <person name="Tamarit D."/>
            <person name="Javelind E."/>
            <person name="Olofsson T."/>
            <person name="Andersson S.G."/>
            <person name="Vasquez A."/>
        </authorList>
    </citation>
    <scope>NUCLEOTIDE SEQUENCE [LARGE SCALE GENOMIC DNA]</scope>
    <source>
        <strain evidence="3 5">Bin2</strain>
    </source>
</reference>
<dbReference type="Pfam" id="PF13230">
    <property type="entry name" value="GATase_4"/>
    <property type="match status" value="1"/>
</dbReference>
<accession>A0A0F4KZR5</accession>
<dbReference type="InterPro" id="IPR017932">
    <property type="entry name" value="GATase_2_dom"/>
</dbReference>
<dbReference type="EMBL" id="JWME01000009">
    <property type="protein sequence ID" value="KJY51434.1"/>
    <property type="molecule type" value="Genomic_DNA"/>
</dbReference>
<evidence type="ECO:0000256" key="1">
    <source>
        <dbReference type="ARBA" id="ARBA00022962"/>
    </source>
</evidence>